<sequence length="427" mass="45656">MRFHYLLVDDLIDREAFERQVEERITASGDLLDEQTAAMLVVRDMGRAHVRVQALAPESSLVCFFGKVLSIGKPREFERQDGTKGLVANLLVGDETGRARVVLWDEKAEAAGEIAVGDVLEILGRPKGGTPAEVHATALQKAACEITCTGAAGEADARSSSRSEDLLVRLIAVKPLRTFTRRDGSPGEMVEAVIGDAAGVGRLVAWVPSLLEGFEPGSAVRITGATVKTGEQGTEYSLGESATVTADTAEIDVPTTPIAEVQDGGIYSVVGRVATIQPPRGFTTRDGRASFVRNLTIADATGEVALVLWGEEAQRHLVAGDVLEVYNATARPGRYGGLELNLGRGSALLVRSGKEEEVDLTGTVIQTDLGLCLDTADGCYLLDLPLPVGFDVRVRGALHRKRITVREYEPVMPDLKSLADRAERLGS</sequence>
<organism evidence="2 3">
    <name type="scientific">Methanoculleus taiwanensis</name>
    <dbReference type="NCBI Taxonomy" id="1550565"/>
    <lineage>
        <taxon>Archaea</taxon>
        <taxon>Methanobacteriati</taxon>
        <taxon>Methanobacteriota</taxon>
        <taxon>Stenosarchaea group</taxon>
        <taxon>Methanomicrobia</taxon>
        <taxon>Methanomicrobiales</taxon>
        <taxon>Methanomicrobiaceae</taxon>
        <taxon>Methanoculleus</taxon>
    </lineage>
</organism>
<dbReference type="PANTHER" id="PTHR13356">
    <property type="entry name" value="OB FOLD NUCLEIC ACID BINDING PROTEIN-RELATED"/>
    <property type="match status" value="1"/>
</dbReference>
<comment type="caution">
    <text evidence="2">The sequence shown here is derived from an EMBL/GenBank/DDBJ whole genome shotgun (WGS) entry which is preliminary data.</text>
</comment>
<dbReference type="EMBL" id="LHQS01000001">
    <property type="protein sequence ID" value="RXE57310.1"/>
    <property type="molecule type" value="Genomic_DNA"/>
</dbReference>
<dbReference type="CDD" id="cd04491">
    <property type="entry name" value="SoSSB_OBF"/>
    <property type="match status" value="3"/>
</dbReference>
<dbReference type="PANTHER" id="PTHR13356:SF0">
    <property type="entry name" value="SOSS COMPLEX SUBUNIT B HOMOLOG"/>
    <property type="match status" value="1"/>
</dbReference>
<reference evidence="2 3" key="1">
    <citation type="journal article" date="2015" name="Int. J. Syst. Evol. Microbiol.">
        <title>Methanoculleus taiwanensis sp. nov., a methanogen isolated from deep marine sediment at the deformation front area near Taiwan.</title>
        <authorList>
            <person name="Weng C.Y."/>
            <person name="Chen S.C."/>
            <person name="Lai M.C."/>
            <person name="Wu S.Y."/>
            <person name="Lin S."/>
            <person name="Yang T.F."/>
            <person name="Chen P.C."/>
        </authorList>
    </citation>
    <scope>NUCLEOTIDE SEQUENCE [LARGE SCALE GENOMIC DNA]</scope>
    <source>
        <strain evidence="2 3">CYW4</strain>
    </source>
</reference>
<dbReference type="InterPro" id="IPR051231">
    <property type="entry name" value="SOSS-B"/>
</dbReference>
<dbReference type="InterPro" id="IPR012340">
    <property type="entry name" value="NA-bd_OB-fold"/>
</dbReference>
<dbReference type="SUPFAM" id="SSF50249">
    <property type="entry name" value="Nucleic acid-binding proteins"/>
    <property type="match status" value="3"/>
</dbReference>
<dbReference type="Gene3D" id="2.40.50.140">
    <property type="entry name" value="Nucleic acid-binding proteins"/>
    <property type="match status" value="3"/>
</dbReference>
<evidence type="ECO:0000256" key="1">
    <source>
        <dbReference type="ARBA" id="ARBA00023125"/>
    </source>
</evidence>
<name>A0A498H642_9EURY</name>
<keyword evidence="3" id="KW-1185">Reference proteome</keyword>
<gene>
    <name evidence="2" type="ORF">ABH15_04210</name>
</gene>
<proteinExistence type="predicted"/>
<protein>
    <submittedName>
        <fullName evidence="2">Nucleotide-binding protein</fullName>
    </submittedName>
</protein>
<accession>A0A498H642</accession>
<dbReference type="AlphaFoldDB" id="A0A498H642"/>
<dbReference type="GO" id="GO:0003677">
    <property type="term" value="F:DNA binding"/>
    <property type="evidence" value="ECO:0007669"/>
    <property type="project" value="UniProtKB-KW"/>
</dbReference>
<keyword evidence="1" id="KW-0238">DNA-binding</keyword>
<evidence type="ECO:0000313" key="3">
    <source>
        <dbReference type="Proteomes" id="UP000290932"/>
    </source>
</evidence>
<dbReference type="GO" id="GO:0000724">
    <property type="term" value="P:double-strand break repair via homologous recombination"/>
    <property type="evidence" value="ECO:0007669"/>
    <property type="project" value="TreeGrafter"/>
</dbReference>
<evidence type="ECO:0000313" key="2">
    <source>
        <dbReference type="EMBL" id="RXE57310.1"/>
    </source>
</evidence>
<dbReference type="GO" id="GO:0010212">
    <property type="term" value="P:response to ionizing radiation"/>
    <property type="evidence" value="ECO:0007669"/>
    <property type="project" value="TreeGrafter"/>
</dbReference>
<dbReference type="RefSeq" id="WP_128693101.1">
    <property type="nucleotide sequence ID" value="NZ_LHQS01000001.1"/>
</dbReference>
<dbReference type="Proteomes" id="UP000290932">
    <property type="component" value="Unassembled WGS sequence"/>
</dbReference>
<dbReference type="OrthoDB" id="6262at2157"/>